<evidence type="ECO:0000256" key="11">
    <source>
        <dbReference type="ARBA" id="ARBA00023280"/>
    </source>
</evidence>
<proteinExistence type="inferred from homology"/>
<protein>
    <recommendedName>
        <fullName evidence="5">Protein DP71L</fullName>
    </recommendedName>
    <alternativeName>
        <fullName evidence="12">MyD116 homolog</fullName>
    </alternativeName>
</protein>
<dbReference type="GO" id="GO:0019888">
    <property type="term" value="F:protein phosphatase regulator activity"/>
    <property type="evidence" value="ECO:0007669"/>
    <property type="project" value="TreeGrafter"/>
</dbReference>
<dbReference type="InterPro" id="IPR019523">
    <property type="entry name" value="Prot_Pase1_reg-su15A/B_C"/>
</dbReference>
<comment type="subunit">
    <text evidence="4">Interacts (via C-terminus) with host PPP1CB.</text>
</comment>
<name>A0AAW1TRY4_9CUCU</name>
<organism evidence="15 16">
    <name type="scientific">Henosepilachna vigintioctopunctata</name>
    <dbReference type="NCBI Taxonomy" id="420089"/>
    <lineage>
        <taxon>Eukaryota</taxon>
        <taxon>Metazoa</taxon>
        <taxon>Ecdysozoa</taxon>
        <taxon>Arthropoda</taxon>
        <taxon>Hexapoda</taxon>
        <taxon>Insecta</taxon>
        <taxon>Pterygota</taxon>
        <taxon>Neoptera</taxon>
        <taxon>Endopterygota</taxon>
        <taxon>Coleoptera</taxon>
        <taxon>Polyphaga</taxon>
        <taxon>Cucujiformia</taxon>
        <taxon>Coccinelloidea</taxon>
        <taxon>Coccinellidae</taxon>
        <taxon>Epilachninae</taxon>
        <taxon>Epilachnini</taxon>
        <taxon>Henosepilachna</taxon>
    </lineage>
</organism>
<dbReference type="Proteomes" id="UP001431783">
    <property type="component" value="Unassembled WGS sequence"/>
</dbReference>
<evidence type="ECO:0000313" key="15">
    <source>
        <dbReference type="EMBL" id="KAK9874301.1"/>
    </source>
</evidence>
<dbReference type="GO" id="GO:0034976">
    <property type="term" value="P:response to endoplasmic reticulum stress"/>
    <property type="evidence" value="ECO:0007669"/>
    <property type="project" value="TreeGrafter"/>
</dbReference>
<reference evidence="15 16" key="1">
    <citation type="submission" date="2023-03" db="EMBL/GenBank/DDBJ databases">
        <title>Genome insight into feeding habits of ladybird beetles.</title>
        <authorList>
            <person name="Li H.-S."/>
            <person name="Huang Y.-H."/>
            <person name="Pang H."/>
        </authorList>
    </citation>
    <scope>NUCLEOTIDE SEQUENCE [LARGE SCALE GENOMIC DNA]</scope>
    <source>
        <strain evidence="15">SYSU_2023b</strain>
        <tissue evidence="15">Whole body</tissue>
    </source>
</reference>
<dbReference type="GO" id="GO:0005783">
    <property type="term" value="C:endoplasmic reticulum"/>
    <property type="evidence" value="ECO:0007669"/>
    <property type="project" value="TreeGrafter"/>
</dbReference>
<dbReference type="AlphaFoldDB" id="A0AAW1TRY4"/>
<dbReference type="GO" id="GO:0039502">
    <property type="term" value="P:symbiont-mediated suppression of host type I interferon-mediated signaling pathway"/>
    <property type="evidence" value="ECO:0007669"/>
    <property type="project" value="UniProtKB-KW"/>
</dbReference>
<feature type="region of interest" description="Disordered" evidence="13">
    <location>
        <begin position="101"/>
        <end position="124"/>
    </location>
</feature>
<dbReference type="GO" id="GO:0000164">
    <property type="term" value="C:protein phosphatase type 1 complex"/>
    <property type="evidence" value="ECO:0007669"/>
    <property type="project" value="TreeGrafter"/>
</dbReference>
<evidence type="ECO:0000256" key="12">
    <source>
        <dbReference type="ARBA" id="ARBA00031298"/>
    </source>
</evidence>
<keyword evidence="6" id="KW-0945">Host-virus interaction</keyword>
<evidence type="ECO:0000256" key="6">
    <source>
        <dbReference type="ARBA" id="ARBA00022581"/>
    </source>
</evidence>
<dbReference type="GO" id="GO:0051246">
    <property type="term" value="P:regulation of protein metabolic process"/>
    <property type="evidence" value="ECO:0007669"/>
    <property type="project" value="UniProtKB-ARBA"/>
</dbReference>
<dbReference type="Pfam" id="PF10488">
    <property type="entry name" value="PP1c_bdg"/>
    <property type="match status" value="1"/>
</dbReference>
<evidence type="ECO:0000256" key="9">
    <source>
        <dbReference type="ARBA" id="ARBA00022921"/>
    </source>
</evidence>
<evidence type="ECO:0000256" key="5">
    <source>
        <dbReference type="ARBA" id="ARBA00019072"/>
    </source>
</evidence>
<sequence>MMDVDFSDDTSADLSLTIETEDDNFENNEEYLNSSDVVVLRDHSSPVSIDIGIDSTISKPPFPVGSPKCRRRQISITESEDSFIVFESGDNEECELCEDVISEDESSESEEDEESDTDSPGSTVATKKVRFANDKELCKIHSMIKWSFAYQAARKGPWEMYARDRERFRNRISLINGQISHCFTPEHRQKVYNRLFEENVVE</sequence>
<dbReference type="InterPro" id="IPR051254">
    <property type="entry name" value="PPP1R15"/>
</dbReference>
<comment type="similarity">
    <text evidence="3">Belongs to the PPP1R15 family.</text>
</comment>
<comment type="caution">
    <text evidence="15">The sequence shown here is derived from an EMBL/GenBank/DDBJ whole genome shotgun (WGS) entry which is preliminary data.</text>
</comment>
<keyword evidence="11" id="KW-0899">Viral immunoevasion</keyword>
<evidence type="ECO:0000256" key="8">
    <source>
        <dbReference type="ARBA" id="ARBA00022830"/>
    </source>
</evidence>
<dbReference type="PANTHER" id="PTHR16489:SF12">
    <property type="entry name" value="GH11727P"/>
    <property type="match status" value="1"/>
</dbReference>
<dbReference type="PANTHER" id="PTHR16489">
    <property type="entry name" value="GH11727P"/>
    <property type="match status" value="1"/>
</dbReference>
<feature type="compositionally biased region" description="Acidic residues" evidence="13">
    <location>
        <begin position="101"/>
        <end position="117"/>
    </location>
</feature>
<keyword evidence="8" id="KW-1114">Inhibition of host interferon signaling pathway by virus</keyword>
<keyword evidence="16" id="KW-1185">Reference proteome</keyword>
<evidence type="ECO:0000259" key="14">
    <source>
        <dbReference type="Pfam" id="PF10488"/>
    </source>
</evidence>
<evidence type="ECO:0000256" key="3">
    <source>
        <dbReference type="ARBA" id="ARBA00010161"/>
    </source>
</evidence>
<evidence type="ECO:0000256" key="13">
    <source>
        <dbReference type="SAM" id="MobiDB-lite"/>
    </source>
</evidence>
<evidence type="ECO:0000256" key="2">
    <source>
        <dbReference type="ARBA" id="ARBA00007512"/>
    </source>
</evidence>
<evidence type="ECO:0000256" key="4">
    <source>
        <dbReference type="ARBA" id="ARBA00011204"/>
    </source>
</evidence>
<evidence type="ECO:0000256" key="10">
    <source>
        <dbReference type="ARBA" id="ARBA00023258"/>
    </source>
</evidence>
<comment type="similarity">
    <text evidence="2">Belongs to the asfivirus DP71L family.</text>
</comment>
<keyword evidence="9" id="KW-0426">Late protein</keyword>
<evidence type="ECO:0000313" key="16">
    <source>
        <dbReference type="Proteomes" id="UP001431783"/>
    </source>
</evidence>
<dbReference type="EMBL" id="JARQZJ010000031">
    <property type="protein sequence ID" value="KAK9874301.1"/>
    <property type="molecule type" value="Genomic_DNA"/>
</dbReference>
<feature type="domain" description="Protein phosphatase 1 regulatory subunit 15A/B C-terminal" evidence="14">
    <location>
        <begin position="125"/>
        <end position="195"/>
    </location>
</feature>
<keyword evidence="7" id="KW-1090">Inhibition of host innate immune response by virus</keyword>
<comment type="function">
    <text evidence="1">Interacts with the host phosphatase PP1 catalytic subunit (PPP1CB) and recruits it to dephosphorylate EIF2S1/eIF2alpha and therefore restores the host translation that has been shut-down by the host. Also inhibits the EIF2S1/eIF2alpha-ATF4-DDIT3/CHOP pathway.</text>
</comment>
<accession>A0AAW1TRY4</accession>
<evidence type="ECO:0000256" key="7">
    <source>
        <dbReference type="ARBA" id="ARBA00022632"/>
    </source>
</evidence>
<gene>
    <name evidence="15" type="ORF">WA026_002653</name>
</gene>
<keyword evidence="10" id="KW-0922">Interferon antiviral system evasion</keyword>
<evidence type="ECO:0000256" key="1">
    <source>
        <dbReference type="ARBA" id="ARBA00003756"/>
    </source>
</evidence>